<dbReference type="PANTHER" id="PTHR10302:SF27">
    <property type="entry name" value="SINGLE-STRANDED DNA-BINDING PROTEIN"/>
    <property type="match status" value="1"/>
</dbReference>
<dbReference type="SUPFAM" id="SSF50249">
    <property type="entry name" value="Nucleic acid-binding proteins"/>
    <property type="match status" value="1"/>
</dbReference>
<dbReference type="Gene3D" id="2.40.50.140">
    <property type="entry name" value="Nucleic acid-binding proteins"/>
    <property type="match status" value="1"/>
</dbReference>
<evidence type="ECO:0000256" key="4">
    <source>
        <dbReference type="SAM" id="MobiDB-lite"/>
    </source>
</evidence>
<accession>A0A1L7GV19</accession>
<feature type="compositionally biased region" description="Low complexity" evidence="4">
    <location>
        <begin position="128"/>
        <end position="140"/>
    </location>
</feature>
<dbReference type="CDD" id="cd04496">
    <property type="entry name" value="SSB_OBF"/>
    <property type="match status" value="1"/>
</dbReference>
<evidence type="ECO:0000256" key="1">
    <source>
        <dbReference type="ARBA" id="ARBA00023125"/>
    </source>
</evidence>
<dbReference type="Proteomes" id="UP000185427">
    <property type="component" value="Chromosome"/>
</dbReference>
<evidence type="ECO:0000256" key="2">
    <source>
        <dbReference type="HAMAP-Rule" id="MF_00984"/>
    </source>
</evidence>
<keyword evidence="1 2" id="KW-0238">DNA-binding</keyword>
<dbReference type="GO" id="GO:0009295">
    <property type="term" value="C:nucleoid"/>
    <property type="evidence" value="ECO:0007669"/>
    <property type="project" value="TreeGrafter"/>
</dbReference>
<protein>
    <recommendedName>
        <fullName evidence="2 3">Single-stranded DNA-binding protein</fullName>
        <shortName evidence="2">SSB</shortName>
    </recommendedName>
</protein>
<dbReference type="GO" id="GO:0006260">
    <property type="term" value="P:DNA replication"/>
    <property type="evidence" value="ECO:0007669"/>
    <property type="project" value="InterPro"/>
</dbReference>
<dbReference type="NCBIfam" id="TIGR00621">
    <property type="entry name" value="ssb"/>
    <property type="match status" value="1"/>
</dbReference>
<organism evidence="5 6">
    <name type="scientific">Limosilactobacillus fermentum</name>
    <name type="common">Lactobacillus fermentum</name>
    <dbReference type="NCBI Taxonomy" id="1613"/>
    <lineage>
        <taxon>Bacteria</taxon>
        <taxon>Bacillati</taxon>
        <taxon>Bacillota</taxon>
        <taxon>Bacilli</taxon>
        <taxon>Lactobacillales</taxon>
        <taxon>Lactobacillaceae</taxon>
        <taxon>Limosilactobacillus</taxon>
    </lineage>
</organism>
<feature type="compositionally biased region" description="Polar residues" evidence="4">
    <location>
        <begin position="150"/>
        <end position="173"/>
    </location>
</feature>
<dbReference type="EMBL" id="CP019030">
    <property type="protein sequence ID" value="APU45856.1"/>
    <property type="molecule type" value="Genomic_DNA"/>
</dbReference>
<gene>
    <name evidence="5" type="ORF">BUW47_05175</name>
</gene>
<dbReference type="AlphaFoldDB" id="A0A1L7GV19"/>
<dbReference type="HAMAP" id="MF_00984">
    <property type="entry name" value="SSB"/>
    <property type="match status" value="1"/>
</dbReference>
<evidence type="ECO:0000256" key="3">
    <source>
        <dbReference type="RuleBase" id="RU000524"/>
    </source>
</evidence>
<reference evidence="5 6" key="1">
    <citation type="submission" date="2016-12" db="EMBL/GenBank/DDBJ databases">
        <title>Complete Genome Sequence of Lactobacillus fermentum Strain SNUV175, a Probiotic for Treatment of Bacterial Vaginosis.</title>
        <authorList>
            <person name="Lee S."/>
            <person name="You H.J."/>
            <person name="Kwon B."/>
            <person name="Ko G."/>
        </authorList>
    </citation>
    <scope>NUCLEOTIDE SEQUENCE [LARGE SCALE GENOMIC DNA]</scope>
    <source>
        <strain evidence="5 6">SNUV175</strain>
    </source>
</reference>
<comment type="caution">
    <text evidence="2">Lacks conserved residue(s) required for the propagation of feature annotation.</text>
</comment>
<dbReference type="InterPro" id="IPR000424">
    <property type="entry name" value="Primosome_PriB/ssb"/>
</dbReference>
<dbReference type="OrthoDB" id="9809878at2"/>
<dbReference type="GO" id="GO:0003697">
    <property type="term" value="F:single-stranded DNA binding"/>
    <property type="evidence" value="ECO:0007669"/>
    <property type="project" value="UniProtKB-UniRule"/>
</dbReference>
<proteinExistence type="inferred from homology"/>
<dbReference type="PANTHER" id="PTHR10302">
    <property type="entry name" value="SINGLE-STRANDED DNA-BINDING PROTEIN"/>
    <property type="match status" value="1"/>
</dbReference>
<feature type="region of interest" description="Disordered" evidence="4">
    <location>
        <begin position="123"/>
        <end position="241"/>
    </location>
</feature>
<dbReference type="InterPro" id="IPR012340">
    <property type="entry name" value="NA-bd_OB-fold"/>
</dbReference>
<dbReference type="RefSeq" id="WP_075667336.1">
    <property type="nucleotide sequence ID" value="NZ_CP019030.1"/>
</dbReference>
<evidence type="ECO:0000313" key="6">
    <source>
        <dbReference type="Proteomes" id="UP000185427"/>
    </source>
</evidence>
<sequence length="241" mass="25555">MLNRVVLTGRLTRDPELTYTQSGTPVLRFSIAVDRQFKNRETGRRDADFINCVIWRTSAENFARFTHKGALVGLDGRLSTSNYENQQGQRVYRTEVTVENFALLEPRSANNGNGGYNGGGYNNGGNGFNNQDQSFGNNAYGNGGNFGAAPQNNFGGSPAPANQSYKGNFNQPQGGVFNQGPTQIDADSLPFSKDNDTTPAAGDNGAVNIDDNAAFSANPGSGSASSASDADGMPSSDDLPF</sequence>
<dbReference type="PROSITE" id="PS50935">
    <property type="entry name" value="SSB"/>
    <property type="match status" value="1"/>
</dbReference>
<comment type="subunit">
    <text evidence="2">Homotetramer.</text>
</comment>
<dbReference type="InterPro" id="IPR011344">
    <property type="entry name" value="ssDNA-bd"/>
</dbReference>
<feature type="compositionally biased region" description="Low complexity" evidence="4">
    <location>
        <begin position="213"/>
        <end position="241"/>
    </location>
</feature>
<evidence type="ECO:0000313" key="5">
    <source>
        <dbReference type="EMBL" id="APU45856.1"/>
    </source>
</evidence>
<dbReference type="Pfam" id="PF00436">
    <property type="entry name" value="SSB"/>
    <property type="match status" value="1"/>
</dbReference>
<name>A0A1L7GV19_LIMFE</name>